<keyword evidence="3" id="KW-1185">Reference proteome</keyword>
<gene>
    <name evidence="2" type="ORF">SAMN05192583_3713</name>
</gene>
<keyword evidence="1" id="KW-1133">Transmembrane helix</keyword>
<proteinExistence type="predicted"/>
<dbReference type="Proteomes" id="UP000199206">
    <property type="component" value="Unassembled WGS sequence"/>
</dbReference>
<accession>A0A1H8JY75</accession>
<keyword evidence="1" id="KW-0812">Transmembrane</keyword>
<name>A0A1H8JY75_9SPHN</name>
<dbReference type="EMBL" id="FOCF01000017">
    <property type="protein sequence ID" value="SEN85357.1"/>
    <property type="molecule type" value="Genomic_DNA"/>
</dbReference>
<dbReference type="STRING" id="1166340.SAMN05192583_3713"/>
<evidence type="ECO:0000313" key="2">
    <source>
        <dbReference type="EMBL" id="SEN85357.1"/>
    </source>
</evidence>
<sequence length="54" mass="6000">MRKADRNMCVEAPSPRMLAATAGLRRQLRIQTIVLTVVGIEVIIIVALRAWNAL</sequence>
<keyword evidence="1" id="KW-0472">Membrane</keyword>
<reference evidence="3" key="1">
    <citation type="submission" date="2016-10" db="EMBL/GenBank/DDBJ databases">
        <authorList>
            <person name="Varghese N."/>
            <person name="Submissions S."/>
        </authorList>
    </citation>
    <scope>NUCLEOTIDE SEQUENCE [LARGE SCALE GENOMIC DNA]</scope>
    <source>
        <strain evidence="3">S6-262</strain>
    </source>
</reference>
<evidence type="ECO:0000256" key="1">
    <source>
        <dbReference type="SAM" id="Phobius"/>
    </source>
</evidence>
<feature type="transmembrane region" description="Helical" evidence="1">
    <location>
        <begin position="33"/>
        <end position="51"/>
    </location>
</feature>
<evidence type="ECO:0000313" key="3">
    <source>
        <dbReference type="Proteomes" id="UP000199206"/>
    </source>
</evidence>
<organism evidence="2 3">
    <name type="scientific">Sphingomonas gellani</name>
    <dbReference type="NCBI Taxonomy" id="1166340"/>
    <lineage>
        <taxon>Bacteria</taxon>
        <taxon>Pseudomonadati</taxon>
        <taxon>Pseudomonadota</taxon>
        <taxon>Alphaproteobacteria</taxon>
        <taxon>Sphingomonadales</taxon>
        <taxon>Sphingomonadaceae</taxon>
        <taxon>Sphingomonas</taxon>
    </lineage>
</organism>
<protein>
    <submittedName>
        <fullName evidence="2">Uncharacterized protein</fullName>
    </submittedName>
</protein>
<dbReference type="AlphaFoldDB" id="A0A1H8JY75"/>